<feature type="domain" description="4Fe-4S ferredoxin-type" evidence="5">
    <location>
        <begin position="136"/>
        <end position="166"/>
    </location>
</feature>
<name>A0A9D9NNY4_9BACT</name>
<feature type="non-terminal residue" evidence="6">
    <location>
        <position position="1"/>
    </location>
</feature>
<dbReference type="GO" id="GO:0051536">
    <property type="term" value="F:iron-sulfur cluster binding"/>
    <property type="evidence" value="ECO:0007669"/>
    <property type="project" value="UniProtKB-KW"/>
</dbReference>
<organism evidence="6 7">
    <name type="scientific">Candidatus Cryptobacteroides avistercoris</name>
    <dbReference type="NCBI Taxonomy" id="2840758"/>
    <lineage>
        <taxon>Bacteria</taxon>
        <taxon>Pseudomonadati</taxon>
        <taxon>Bacteroidota</taxon>
        <taxon>Bacteroidia</taxon>
        <taxon>Bacteroidales</taxon>
        <taxon>Candidatus Cryptobacteroides</taxon>
    </lineage>
</organism>
<keyword evidence="2" id="KW-0408">Iron</keyword>
<comment type="caution">
    <text evidence="6">The sequence shown here is derived from an EMBL/GenBank/DDBJ whole genome shotgun (WGS) entry which is preliminary data.</text>
</comment>
<feature type="region of interest" description="Disordered" evidence="4">
    <location>
        <begin position="174"/>
        <end position="213"/>
    </location>
</feature>
<dbReference type="Proteomes" id="UP000823769">
    <property type="component" value="Unassembled WGS sequence"/>
</dbReference>
<keyword evidence="3" id="KW-0411">Iron-sulfur</keyword>
<dbReference type="PROSITE" id="PS51379">
    <property type="entry name" value="4FE4S_FER_2"/>
    <property type="match status" value="4"/>
</dbReference>
<protein>
    <submittedName>
        <fullName evidence="6">4Fe-4S dicluster domain-containing protein</fullName>
    </submittedName>
</protein>
<dbReference type="AlphaFoldDB" id="A0A9D9NNY4"/>
<dbReference type="SUPFAM" id="SSF54862">
    <property type="entry name" value="4Fe-4S ferredoxins"/>
    <property type="match status" value="1"/>
</dbReference>
<evidence type="ECO:0000259" key="5">
    <source>
        <dbReference type="PROSITE" id="PS51379"/>
    </source>
</evidence>
<gene>
    <name evidence="6" type="ORF">IAB76_06585</name>
</gene>
<dbReference type="Pfam" id="PF12838">
    <property type="entry name" value="Fer4_7"/>
    <property type="match status" value="1"/>
</dbReference>
<evidence type="ECO:0000256" key="3">
    <source>
        <dbReference type="ARBA" id="ARBA00023014"/>
    </source>
</evidence>
<feature type="compositionally biased region" description="Gly residues" evidence="4">
    <location>
        <begin position="180"/>
        <end position="204"/>
    </location>
</feature>
<feature type="domain" description="4Fe-4S ferredoxin-type" evidence="5">
    <location>
        <begin position="20"/>
        <end position="49"/>
    </location>
</feature>
<dbReference type="GO" id="GO:0046872">
    <property type="term" value="F:metal ion binding"/>
    <property type="evidence" value="ECO:0007669"/>
    <property type="project" value="UniProtKB-KW"/>
</dbReference>
<accession>A0A9D9NNY4</accession>
<evidence type="ECO:0000313" key="6">
    <source>
        <dbReference type="EMBL" id="MBO8480754.1"/>
    </source>
</evidence>
<keyword evidence="1" id="KW-0479">Metal-binding</keyword>
<evidence type="ECO:0000256" key="4">
    <source>
        <dbReference type="SAM" id="MobiDB-lite"/>
    </source>
</evidence>
<dbReference type="InterPro" id="IPR017896">
    <property type="entry name" value="4Fe4S_Fe-S-bd"/>
</dbReference>
<dbReference type="PROSITE" id="PS00198">
    <property type="entry name" value="4FE4S_FER_1"/>
    <property type="match status" value="2"/>
</dbReference>
<dbReference type="EMBL" id="JADILW010000095">
    <property type="protein sequence ID" value="MBO8480754.1"/>
    <property type="molecule type" value="Genomic_DNA"/>
</dbReference>
<dbReference type="PANTHER" id="PTHR43122:SF1">
    <property type="entry name" value="IRON-SULFUR-BINDING PROTEIN"/>
    <property type="match status" value="1"/>
</dbReference>
<reference evidence="6" key="2">
    <citation type="journal article" date="2021" name="PeerJ">
        <title>Extensive microbial diversity within the chicken gut microbiome revealed by metagenomics and culture.</title>
        <authorList>
            <person name="Gilroy R."/>
            <person name="Ravi A."/>
            <person name="Getino M."/>
            <person name="Pursley I."/>
            <person name="Horton D.L."/>
            <person name="Alikhan N.F."/>
            <person name="Baker D."/>
            <person name="Gharbi K."/>
            <person name="Hall N."/>
            <person name="Watson M."/>
            <person name="Adriaenssens E.M."/>
            <person name="Foster-Nyarko E."/>
            <person name="Jarju S."/>
            <person name="Secka A."/>
            <person name="Antonio M."/>
            <person name="Oren A."/>
            <person name="Chaudhuri R.R."/>
            <person name="La Ragione R."/>
            <person name="Hildebrand F."/>
            <person name="Pallen M.J."/>
        </authorList>
    </citation>
    <scope>NUCLEOTIDE SEQUENCE</scope>
    <source>
        <strain evidence="6">B3-1481</strain>
    </source>
</reference>
<feature type="domain" description="4Fe-4S ferredoxin-type" evidence="5">
    <location>
        <begin position="56"/>
        <end position="86"/>
    </location>
</feature>
<evidence type="ECO:0000313" key="7">
    <source>
        <dbReference type="Proteomes" id="UP000823769"/>
    </source>
</evidence>
<feature type="domain" description="4Fe-4S ferredoxin-type" evidence="5">
    <location>
        <begin position="95"/>
        <end position="130"/>
    </location>
</feature>
<dbReference type="CDD" id="cd16373">
    <property type="entry name" value="DMSOR_beta_like"/>
    <property type="match status" value="1"/>
</dbReference>
<dbReference type="PANTHER" id="PTHR43122">
    <property type="entry name" value="FERREDOXIN SUBUNIT OF PYRUVATE:FLAVODOXIN OXIDOREDUCTASE-RELATED"/>
    <property type="match status" value="1"/>
</dbReference>
<proteinExistence type="predicted"/>
<reference evidence="6" key="1">
    <citation type="submission" date="2020-10" db="EMBL/GenBank/DDBJ databases">
        <authorList>
            <person name="Gilroy R."/>
        </authorList>
    </citation>
    <scope>NUCLEOTIDE SEQUENCE</scope>
    <source>
        <strain evidence="6">B3-1481</strain>
    </source>
</reference>
<evidence type="ECO:0000256" key="1">
    <source>
        <dbReference type="ARBA" id="ARBA00022723"/>
    </source>
</evidence>
<sequence length="213" mass="22728">DVADKEAPGRRGQLVPFGAMSVRHFHDHCTACQLCVANCPNDVLRASTGLEHFLQPQMGYENGWCRPECTVCSEVCPTGAIGPIQKDEKLTVSIGKARVNLELCFAATDKEDCGNCERHCPTGAIRMIKAEGYARPVPAVAKRHCIGCGACEFLCPSRPISAIVVDGLSVHESDVPRHGAGQGAGHGQGRGRMGGDNGHNGGGRQMRRRQGLN</sequence>
<dbReference type="Gene3D" id="3.30.70.20">
    <property type="match status" value="2"/>
</dbReference>
<dbReference type="InterPro" id="IPR017900">
    <property type="entry name" value="4Fe4S_Fe_S_CS"/>
</dbReference>
<evidence type="ECO:0000256" key="2">
    <source>
        <dbReference type="ARBA" id="ARBA00023004"/>
    </source>
</evidence>